<reference evidence="2" key="1">
    <citation type="submission" date="2020-12" db="EMBL/GenBank/DDBJ databases">
        <title>Clostridium thailandense sp. nov., a novel acetogenic bacterium isolated from peat land soil in Thailand.</title>
        <authorList>
            <person name="Chaikitkaew S."/>
            <person name="Birkeland N.K."/>
        </authorList>
    </citation>
    <scope>NUCLEOTIDE SEQUENCE</scope>
    <source>
        <strain evidence="2">PL3</strain>
    </source>
</reference>
<dbReference type="EMBL" id="JAEEGC010000035">
    <property type="protein sequence ID" value="MBV7272934.1"/>
    <property type="molecule type" value="Genomic_DNA"/>
</dbReference>
<keyword evidence="3" id="KW-1185">Reference proteome</keyword>
<keyword evidence="1" id="KW-0472">Membrane</keyword>
<sequence>MNNIIRKGISENFYFYFFNWGYFYFSASYFYCKKILTAFSNEFNKYKYISKGNLSVQLA</sequence>
<evidence type="ECO:0000313" key="3">
    <source>
        <dbReference type="Proteomes" id="UP000694308"/>
    </source>
</evidence>
<comment type="caution">
    <text evidence="2">The sequence shown here is derived from an EMBL/GenBank/DDBJ whole genome shotgun (WGS) entry which is preliminary data.</text>
</comment>
<accession>A0A949THK9</accession>
<name>A0A949THK9_9CLOT</name>
<protein>
    <submittedName>
        <fullName evidence="2">Uncharacterized protein</fullName>
    </submittedName>
</protein>
<dbReference type="Proteomes" id="UP000694308">
    <property type="component" value="Unassembled WGS sequence"/>
</dbReference>
<keyword evidence="1" id="KW-1133">Transmembrane helix</keyword>
<evidence type="ECO:0000313" key="2">
    <source>
        <dbReference type="EMBL" id="MBV7272934.1"/>
    </source>
</evidence>
<keyword evidence="1" id="KW-0812">Transmembrane</keyword>
<dbReference type="AlphaFoldDB" id="A0A949THK9"/>
<dbReference type="RefSeq" id="WP_218319966.1">
    <property type="nucleotide sequence ID" value="NZ_JAEEGC010000035.1"/>
</dbReference>
<feature type="transmembrane region" description="Helical" evidence="1">
    <location>
        <begin position="12"/>
        <end position="31"/>
    </location>
</feature>
<proteinExistence type="predicted"/>
<organism evidence="2 3">
    <name type="scientific">Clostridium thailandense</name>
    <dbReference type="NCBI Taxonomy" id="2794346"/>
    <lineage>
        <taxon>Bacteria</taxon>
        <taxon>Bacillati</taxon>
        <taxon>Bacillota</taxon>
        <taxon>Clostridia</taxon>
        <taxon>Eubacteriales</taxon>
        <taxon>Clostridiaceae</taxon>
        <taxon>Clostridium</taxon>
    </lineage>
</organism>
<gene>
    <name evidence="2" type="ORF">I6U48_08410</name>
</gene>
<evidence type="ECO:0000256" key="1">
    <source>
        <dbReference type="SAM" id="Phobius"/>
    </source>
</evidence>